<dbReference type="Proteomes" id="UP000824782">
    <property type="component" value="Unassembled WGS sequence"/>
</dbReference>
<dbReference type="AlphaFoldDB" id="A0AAV6YR49"/>
<dbReference type="EMBL" id="WNYA01014789">
    <property type="protein sequence ID" value="KAG8539416.1"/>
    <property type="molecule type" value="Genomic_DNA"/>
</dbReference>
<reference evidence="1" key="1">
    <citation type="thesis" date="2020" institute="ProQuest LLC" country="789 East Eisenhower Parkway, Ann Arbor, MI, USA">
        <title>Comparative Genomics and Chromosome Evolution.</title>
        <authorList>
            <person name="Mudd A.B."/>
        </authorList>
    </citation>
    <scope>NUCLEOTIDE SEQUENCE</scope>
    <source>
        <strain evidence="1">237g6f4</strain>
        <tissue evidence="1">Blood</tissue>
    </source>
</reference>
<comment type="caution">
    <text evidence="1">The sequence shown here is derived from an EMBL/GenBank/DDBJ whole genome shotgun (WGS) entry which is preliminary data.</text>
</comment>
<keyword evidence="2" id="KW-1185">Reference proteome</keyword>
<protein>
    <submittedName>
        <fullName evidence="1">Uncharacterized protein</fullName>
    </submittedName>
</protein>
<proteinExistence type="predicted"/>
<name>A0AAV6YR49_ENGPU</name>
<sequence length="76" mass="8576">MLPSWIALDCSGLPPSFPCGQSREDPGSLLCQLAESSLIRYRTKPLFLQVRALHKERLFFNFLPQSTSSILLGLPW</sequence>
<gene>
    <name evidence="1" type="ORF">GDO81_020943</name>
</gene>
<accession>A0AAV6YR49</accession>
<evidence type="ECO:0000313" key="2">
    <source>
        <dbReference type="Proteomes" id="UP000824782"/>
    </source>
</evidence>
<organism evidence="1 2">
    <name type="scientific">Engystomops pustulosus</name>
    <name type="common">Tungara frog</name>
    <name type="synonym">Physalaemus pustulosus</name>
    <dbReference type="NCBI Taxonomy" id="76066"/>
    <lineage>
        <taxon>Eukaryota</taxon>
        <taxon>Metazoa</taxon>
        <taxon>Chordata</taxon>
        <taxon>Craniata</taxon>
        <taxon>Vertebrata</taxon>
        <taxon>Euteleostomi</taxon>
        <taxon>Amphibia</taxon>
        <taxon>Batrachia</taxon>
        <taxon>Anura</taxon>
        <taxon>Neobatrachia</taxon>
        <taxon>Hyloidea</taxon>
        <taxon>Leptodactylidae</taxon>
        <taxon>Leiuperinae</taxon>
        <taxon>Engystomops</taxon>
    </lineage>
</organism>
<evidence type="ECO:0000313" key="1">
    <source>
        <dbReference type="EMBL" id="KAG8539416.1"/>
    </source>
</evidence>